<comment type="caution">
    <text evidence="2">The sequence shown here is derived from an EMBL/GenBank/DDBJ whole genome shotgun (WGS) entry which is preliminary data.</text>
</comment>
<keyword evidence="1" id="KW-0812">Transmembrane</keyword>
<sequence length="318" mass="36535">MTAGDLYPFVEYSIHQVDSQGKIQTYVANRELLLDMCIHSKPGVDVNQKKQRLLSFLASQEPCYLWEEEDRHQEPQIDSLYISSAGYKAIILRDKMLLVHSGPLMENNGGVMDENNSFAYFMSSSFYIMFVRICLAKYRNKLSVETAQWQAFQRELDMHCAQISAALGCHDKRSTTKTAMLLGNNNTTSTDDGTTSRLSLLFLLQELAERKQQWSDYPLVEQAPLRREFYVNTRLIVYSFVWNIFLCAVLIGSTSANSFGTNLNIPLYQDSAHGPKAALWYIVSGFAIFWSIVVMFWFFRRNKAVGIYCRRDNDDASY</sequence>
<dbReference type="Proteomes" id="UP001300502">
    <property type="component" value="Unassembled WGS sequence"/>
</dbReference>
<evidence type="ECO:0000256" key="1">
    <source>
        <dbReference type="SAM" id="Phobius"/>
    </source>
</evidence>
<keyword evidence="1" id="KW-0472">Membrane</keyword>
<keyword evidence="1" id="KW-1133">Transmembrane helix</keyword>
<feature type="transmembrane region" description="Helical" evidence="1">
    <location>
        <begin position="117"/>
        <end position="135"/>
    </location>
</feature>
<evidence type="ECO:0000313" key="2">
    <source>
        <dbReference type="EMBL" id="KAK4529136.1"/>
    </source>
</evidence>
<organism evidence="2 3">
    <name type="scientific">Galdieria yellowstonensis</name>
    <dbReference type="NCBI Taxonomy" id="3028027"/>
    <lineage>
        <taxon>Eukaryota</taxon>
        <taxon>Rhodophyta</taxon>
        <taxon>Bangiophyceae</taxon>
        <taxon>Galdieriales</taxon>
        <taxon>Galdieriaceae</taxon>
        <taxon>Galdieria</taxon>
    </lineage>
</organism>
<gene>
    <name evidence="2" type="ORF">GAYE_SCF78G7088</name>
</gene>
<protein>
    <submittedName>
        <fullName evidence="2">Uncharacterized protein</fullName>
    </submittedName>
</protein>
<proteinExistence type="predicted"/>
<keyword evidence="3" id="KW-1185">Reference proteome</keyword>
<dbReference type="EMBL" id="JANCYU010000076">
    <property type="protein sequence ID" value="KAK4529136.1"/>
    <property type="molecule type" value="Genomic_DNA"/>
</dbReference>
<feature type="transmembrane region" description="Helical" evidence="1">
    <location>
        <begin position="235"/>
        <end position="258"/>
    </location>
</feature>
<dbReference type="AlphaFoldDB" id="A0AAV9IP10"/>
<accession>A0AAV9IP10</accession>
<feature type="transmembrane region" description="Helical" evidence="1">
    <location>
        <begin position="278"/>
        <end position="299"/>
    </location>
</feature>
<evidence type="ECO:0000313" key="3">
    <source>
        <dbReference type="Proteomes" id="UP001300502"/>
    </source>
</evidence>
<reference evidence="2 3" key="1">
    <citation type="submission" date="2022-07" db="EMBL/GenBank/DDBJ databases">
        <title>Genome-wide signatures of adaptation to extreme environments.</title>
        <authorList>
            <person name="Cho C.H."/>
            <person name="Yoon H.S."/>
        </authorList>
    </citation>
    <scope>NUCLEOTIDE SEQUENCE [LARGE SCALE GENOMIC DNA]</scope>
    <source>
        <strain evidence="2 3">108.79 E11</strain>
    </source>
</reference>
<name>A0AAV9IP10_9RHOD</name>